<proteinExistence type="predicted"/>
<name>A0A0H5QM58_9EUKA</name>
<evidence type="ECO:0000313" key="1">
    <source>
        <dbReference type="EMBL" id="CRZ02456.1"/>
    </source>
</evidence>
<feature type="non-terminal residue" evidence="1">
    <location>
        <position position="1"/>
    </location>
</feature>
<organism evidence="1">
    <name type="scientific">Spongospora subterranea</name>
    <dbReference type="NCBI Taxonomy" id="70186"/>
    <lineage>
        <taxon>Eukaryota</taxon>
        <taxon>Sar</taxon>
        <taxon>Rhizaria</taxon>
        <taxon>Endomyxa</taxon>
        <taxon>Phytomyxea</taxon>
        <taxon>Plasmodiophorida</taxon>
        <taxon>Plasmodiophoridae</taxon>
        <taxon>Spongospora</taxon>
    </lineage>
</organism>
<reference evidence="1" key="1">
    <citation type="submission" date="2015-04" db="EMBL/GenBank/DDBJ databases">
        <title>The genome sequence of the plant pathogenic Rhizarian Plasmodiophora brassicae reveals insights in its biotrophic life cycle and the origin of chitin synthesis.</title>
        <authorList>
            <person name="Schwelm A."/>
            <person name="Fogelqvist J."/>
            <person name="Knaust A."/>
            <person name="Julke S."/>
            <person name="Lilja T."/>
            <person name="Dhandapani V."/>
            <person name="Bonilla-Rosso G."/>
            <person name="Karlsson M."/>
            <person name="Shevchenko A."/>
            <person name="Choi S.R."/>
            <person name="Kim H.G."/>
            <person name="Park J.Y."/>
            <person name="Lim Y.P."/>
            <person name="Ludwig-Muller J."/>
            <person name="Dixelius C."/>
        </authorList>
    </citation>
    <scope>NUCLEOTIDE SEQUENCE</scope>
    <source>
        <tissue evidence="1">Potato root galls</tissue>
    </source>
</reference>
<protein>
    <submittedName>
        <fullName evidence="1">Uncharacterized protein</fullName>
    </submittedName>
</protein>
<dbReference type="AlphaFoldDB" id="A0A0H5QM58"/>
<feature type="non-terminal residue" evidence="1">
    <location>
        <position position="117"/>
    </location>
</feature>
<dbReference type="EMBL" id="HACM01002014">
    <property type="protein sequence ID" value="CRZ02456.1"/>
    <property type="molecule type" value="Transcribed_RNA"/>
</dbReference>
<accession>A0A0H5QM58</accession>
<sequence>QWLRVQAIKARRYDDRLIRDLLHTYLKLEVDSSHTVHMFLCEGILGARTTKSLIDPLYRAIVEGTAEPKAAITKHQRYFRCLSLEDRNAFASGLLTSLEERVFLGDCTSNIEICDVL</sequence>